<gene>
    <name evidence="2" type="ORF">AQJ91_42550</name>
</gene>
<dbReference type="AlphaFoldDB" id="A0A101UR22"/>
<protein>
    <submittedName>
        <fullName evidence="2">Uncharacterized protein</fullName>
    </submittedName>
</protein>
<feature type="region of interest" description="Disordered" evidence="1">
    <location>
        <begin position="1"/>
        <end position="38"/>
    </location>
</feature>
<accession>A0A101UR22</accession>
<organism evidence="2 3">
    <name type="scientific">Streptomyces dysideae</name>
    <dbReference type="NCBI Taxonomy" id="909626"/>
    <lineage>
        <taxon>Bacteria</taxon>
        <taxon>Bacillati</taxon>
        <taxon>Actinomycetota</taxon>
        <taxon>Actinomycetes</taxon>
        <taxon>Kitasatosporales</taxon>
        <taxon>Streptomycetaceae</taxon>
        <taxon>Streptomyces</taxon>
    </lineage>
</organism>
<name>A0A101UR22_9ACTN</name>
<keyword evidence="3" id="KW-1185">Reference proteome</keyword>
<proteinExistence type="predicted"/>
<sequence>MVGMWGGGQEQTAEASLSPGPVSTVQRPPPGVLMPVGEVGAPVGQVGSDDLQPLVVCQSAGWPRCS</sequence>
<comment type="caution">
    <text evidence="2">The sequence shown here is derived from an EMBL/GenBank/DDBJ whole genome shotgun (WGS) entry which is preliminary data.</text>
</comment>
<feature type="compositionally biased region" description="Polar residues" evidence="1">
    <location>
        <begin position="10"/>
        <end position="26"/>
    </location>
</feature>
<evidence type="ECO:0000313" key="3">
    <source>
        <dbReference type="Proteomes" id="UP000053260"/>
    </source>
</evidence>
<dbReference type="Proteomes" id="UP000053260">
    <property type="component" value="Unassembled WGS sequence"/>
</dbReference>
<reference evidence="2 3" key="1">
    <citation type="submission" date="2015-10" db="EMBL/GenBank/DDBJ databases">
        <title>Draft genome sequence of Streptomyces sp. RV15, isolated from a marine sponge.</title>
        <authorList>
            <person name="Ruckert C."/>
            <person name="Abdelmohsen U.R."/>
            <person name="Winkler A."/>
            <person name="Hentschel U."/>
            <person name="Kalinowski J."/>
            <person name="Kampfer P."/>
            <person name="Glaeser S."/>
        </authorList>
    </citation>
    <scope>NUCLEOTIDE SEQUENCE [LARGE SCALE GENOMIC DNA]</scope>
    <source>
        <strain evidence="2 3">RV15</strain>
    </source>
</reference>
<evidence type="ECO:0000313" key="2">
    <source>
        <dbReference type="EMBL" id="KUO15236.1"/>
    </source>
</evidence>
<evidence type="ECO:0000256" key="1">
    <source>
        <dbReference type="SAM" id="MobiDB-lite"/>
    </source>
</evidence>
<dbReference type="EMBL" id="LMXB01000118">
    <property type="protein sequence ID" value="KUO15236.1"/>
    <property type="molecule type" value="Genomic_DNA"/>
</dbReference>